<comment type="caution">
    <text evidence="2">The sequence shown here is derived from an EMBL/GenBank/DDBJ whole genome shotgun (WGS) entry which is preliminary data.</text>
</comment>
<dbReference type="Proteomes" id="UP001597373">
    <property type="component" value="Unassembled WGS sequence"/>
</dbReference>
<name>A0ABW5DD17_9HYPH</name>
<dbReference type="SUPFAM" id="SSF81442">
    <property type="entry name" value="Cytochrome c oxidase subunit I-like"/>
    <property type="match status" value="1"/>
</dbReference>
<evidence type="ECO:0000313" key="2">
    <source>
        <dbReference type="EMBL" id="MFD2258792.1"/>
    </source>
</evidence>
<feature type="transmembrane region" description="Helical" evidence="1">
    <location>
        <begin position="70"/>
        <end position="90"/>
    </location>
</feature>
<dbReference type="EMBL" id="JBHUIR010000015">
    <property type="protein sequence ID" value="MFD2258792.1"/>
    <property type="molecule type" value="Genomic_DNA"/>
</dbReference>
<feature type="transmembrane region" description="Helical" evidence="1">
    <location>
        <begin position="7"/>
        <end position="27"/>
    </location>
</feature>
<reference evidence="3" key="1">
    <citation type="journal article" date="2019" name="Int. J. Syst. Evol. Microbiol.">
        <title>The Global Catalogue of Microorganisms (GCM) 10K type strain sequencing project: providing services to taxonomists for standard genome sequencing and annotation.</title>
        <authorList>
            <consortium name="The Broad Institute Genomics Platform"/>
            <consortium name="The Broad Institute Genome Sequencing Center for Infectious Disease"/>
            <person name="Wu L."/>
            <person name="Ma J."/>
        </authorList>
    </citation>
    <scope>NUCLEOTIDE SEQUENCE [LARGE SCALE GENOMIC DNA]</scope>
    <source>
        <strain evidence="3">KCTC 23707</strain>
    </source>
</reference>
<keyword evidence="1" id="KW-0812">Transmembrane</keyword>
<keyword evidence="1" id="KW-1133">Transmembrane helix</keyword>
<dbReference type="Gene3D" id="1.20.210.10">
    <property type="entry name" value="Cytochrome c oxidase-like, subunit I domain"/>
    <property type="match status" value="1"/>
</dbReference>
<protein>
    <submittedName>
        <fullName evidence="2">Uncharacterized protein</fullName>
    </submittedName>
</protein>
<keyword evidence="3" id="KW-1185">Reference proteome</keyword>
<organism evidence="2 3">
    <name type="scientific">Chelativorans composti</name>
    <dbReference type="NCBI Taxonomy" id="768533"/>
    <lineage>
        <taxon>Bacteria</taxon>
        <taxon>Pseudomonadati</taxon>
        <taxon>Pseudomonadota</taxon>
        <taxon>Alphaproteobacteria</taxon>
        <taxon>Hyphomicrobiales</taxon>
        <taxon>Phyllobacteriaceae</taxon>
        <taxon>Chelativorans</taxon>
    </lineage>
</organism>
<dbReference type="RefSeq" id="WP_345098850.1">
    <property type="nucleotide sequence ID" value="NZ_BAABGS010000019.1"/>
</dbReference>
<evidence type="ECO:0000256" key="1">
    <source>
        <dbReference type="SAM" id="Phobius"/>
    </source>
</evidence>
<feature type="transmembrane region" description="Helical" evidence="1">
    <location>
        <begin position="96"/>
        <end position="119"/>
    </location>
</feature>
<feature type="transmembrane region" description="Helical" evidence="1">
    <location>
        <begin position="39"/>
        <end position="58"/>
    </location>
</feature>
<dbReference type="InterPro" id="IPR036927">
    <property type="entry name" value="Cyt_c_oxase-like_su1_sf"/>
</dbReference>
<accession>A0ABW5DD17</accession>
<gene>
    <name evidence="2" type="ORF">ACFSMZ_03330</name>
</gene>
<proteinExistence type="predicted"/>
<evidence type="ECO:0000313" key="3">
    <source>
        <dbReference type="Proteomes" id="UP001597373"/>
    </source>
</evidence>
<sequence length="135" mass="14609">MPNIAHLYFRTAIVFLLLGVAMGLHMAMSGQHNVIGPHAHTNLLGWVTMALFGGYYALNPAKAESRFAGIQYMTYATGVALMTVSLYLLYRGYASLEPVVAVSSLIVLAGIVMFAVIVFGREPVANPVRGEALRH</sequence>
<keyword evidence="1" id="KW-0472">Membrane</keyword>